<evidence type="ECO:0000313" key="1">
    <source>
        <dbReference type="EMBL" id="QHT00968.1"/>
    </source>
</evidence>
<protein>
    <submittedName>
        <fullName evidence="1">Uncharacterized protein</fullName>
    </submittedName>
</protein>
<organism evidence="1">
    <name type="scientific">viral metagenome</name>
    <dbReference type="NCBI Taxonomy" id="1070528"/>
    <lineage>
        <taxon>unclassified sequences</taxon>
        <taxon>metagenomes</taxon>
        <taxon>organismal metagenomes</taxon>
    </lineage>
</organism>
<sequence>MNKATGAYIYTNKYGIVHAELLPAVDQKKSYGKDYDINVDMLLSINTEKSLTSRSAIHVWEKFSVNRAITKTIIAPDALIGFLNITFIKNHPKQWAITTCIGYVCLIKPHENVIQKLMYVPGNYGYHDVDRISGKNILLPLHSDLAYIMLDETCEHAFLSDLVSIKKYYQEDYQHRIPIGDKLQYHILFGKNDTIINFPELTLSTNKDPINEMDKFALGELLQDISASWLANAAYIVSVIYDLKYNNAYTGSILNNATFDSFPKSMRSANDIGEKYSQILGKEDASKLVRAIFLFTSQAEKYAYSMLLSNNPSNIRFDHGLWNVRTFNLAYVFSSVFQFDYDEMFRQIKAYQSAITEWVFSVFSGLVTESCDVVCMIFARARETAQYISKSIIKSNNLARNIFLSERQVRWFEFAFWLQMYIRKNPKLKKCVEESVDILEDRFYKKENTEHDIGKLLYELLDNASDMPIYTKIATRLGHYVGHCSNETDIIFNLICLVNTNDVDGVQSAVRLMKIIYG</sequence>
<dbReference type="EMBL" id="MN739361">
    <property type="protein sequence ID" value="QHT00968.1"/>
    <property type="molecule type" value="Genomic_DNA"/>
</dbReference>
<name>A0A6C0C8Q6_9ZZZZ</name>
<proteinExistence type="predicted"/>
<accession>A0A6C0C8Q6</accession>
<dbReference type="AlphaFoldDB" id="A0A6C0C8Q6"/>
<reference evidence="1" key="1">
    <citation type="journal article" date="2020" name="Nature">
        <title>Giant virus diversity and host interactions through global metagenomics.</title>
        <authorList>
            <person name="Schulz F."/>
            <person name="Roux S."/>
            <person name="Paez-Espino D."/>
            <person name="Jungbluth S."/>
            <person name="Walsh D.A."/>
            <person name="Denef V.J."/>
            <person name="McMahon K.D."/>
            <person name="Konstantinidis K.T."/>
            <person name="Eloe-Fadrosh E.A."/>
            <person name="Kyrpides N.C."/>
            <person name="Woyke T."/>
        </authorList>
    </citation>
    <scope>NUCLEOTIDE SEQUENCE</scope>
    <source>
        <strain evidence="1">GVMAG-M-3300020192-26</strain>
    </source>
</reference>